<evidence type="ECO:0000313" key="1">
    <source>
        <dbReference type="EMBL" id="KOS39013.1"/>
    </source>
</evidence>
<gene>
    <name evidence="1" type="ORF">ACN38_g10160</name>
</gene>
<comment type="caution">
    <text evidence="1">The sequence shown here is derived from an EMBL/GenBank/DDBJ whole genome shotgun (WGS) entry which is preliminary data.</text>
</comment>
<proteinExistence type="predicted"/>
<accession>A0A0M9WBW4</accession>
<protein>
    <submittedName>
        <fullName evidence="1">Uncharacterized protein</fullName>
    </submittedName>
</protein>
<dbReference type="OrthoDB" id="9806404at2759"/>
<evidence type="ECO:0000313" key="2">
    <source>
        <dbReference type="Proteomes" id="UP000037696"/>
    </source>
</evidence>
<organism evidence="1 2">
    <name type="scientific">Penicillium nordicum</name>
    <dbReference type="NCBI Taxonomy" id="229535"/>
    <lineage>
        <taxon>Eukaryota</taxon>
        <taxon>Fungi</taxon>
        <taxon>Dikarya</taxon>
        <taxon>Ascomycota</taxon>
        <taxon>Pezizomycotina</taxon>
        <taxon>Eurotiomycetes</taxon>
        <taxon>Eurotiomycetidae</taxon>
        <taxon>Eurotiales</taxon>
        <taxon>Aspergillaceae</taxon>
        <taxon>Penicillium</taxon>
    </lineage>
</organism>
<dbReference type="AlphaFoldDB" id="A0A0M9WBW4"/>
<reference evidence="1 2" key="1">
    <citation type="submission" date="2015-08" db="EMBL/GenBank/DDBJ databases">
        <title>Genome sequencing of Penicillium nordicum.</title>
        <authorList>
            <person name="Nguyen H.D."/>
            <person name="Seifert K.A."/>
        </authorList>
    </citation>
    <scope>NUCLEOTIDE SEQUENCE [LARGE SCALE GENOMIC DNA]</scope>
    <source>
        <strain evidence="1 2">DAOMC 185683</strain>
    </source>
</reference>
<name>A0A0M9WBW4_9EURO</name>
<dbReference type="EMBL" id="LHQQ01000223">
    <property type="protein sequence ID" value="KOS39013.1"/>
    <property type="molecule type" value="Genomic_DNA"/>
</dbReference>
<sequence length="145" mass="16306">MLGIFQLTDTIITSFTSPLEFVSHHSASARGLMIIYRVLRLNIWNLWVIAGGTFVKRIYFHHVGCFFPMASTVSLGSVLKHSLPYKVSPTPKLAAKRSANFLQIQFKFNSDLIYFRSIQTSLSIGRLQLITTTLLDLITVGNISQ</sequence>
<dbReference type="Proteomes" id="UP000037696">
    <property type="component" value="Unassembled WGS sequence"/>
</dbReference>
<keyword evidence="2" id="KW-1185">Reference proteome</keyword>